<proteinExistence type="predicted"/>
<organism evidence="2">
    <name type="scientific">Tanacetum cinerariifolium</name>
    <name type="common">Dalmatian daisy</name>
    <name type="synonym">Chrysanthemum cinerariifolium</name>
    <dbReference type="NCBI Taxonomy" id="118510"/>
    <lineage>
        <taxon>Eukaryota</taxon>
        <taxon>Viridiplantae</taxon>
        <taxon>Streptophyta</taxon>
        <taxon>Embryophyta</taxon>
        <taxon>Tracheophyta</taxon>
        <taxon>Spermatophyta</taxon>
        <taxon>Magnoliopsida</taxon>
        <taxon>eudicotyledons</taxon>
        <taxon>Gunneridae</taxon>
        <taxon>Pentapetalae</taxon>
        <taxon>asterids</taxon>
        <taxon>campanulids</taxon>
        <taxon>Asterales</taxon>
        <taxon>Asteraceae</taxon>
        <taxon>Asteroideae</taxon>
        <taxon>Anthemideae</taxon>
        <taxon>Anthemidinae</taxon>
        <taxon>Tanacetum</taxon>
    </lineage>
</organism>
<comment type="caution">
    <text evidence="2">The sequence shown here is derived from an EMBL/GenBank/DDBJ whole genome shotgun (WGS) entry which is preliminary data.</text>
</comment>
<feature type="transmembrane region" description="Helical" evidence="1">
    <location>
        <begin position="782"/>
        <end position="800"/>
    </location>
</feature>
<reference evidence="2" key="1">
    <citation type="journal article" date="2019" name="Sci. Rep.">
        <title>Draft genome of Tanacetum cinerariifolium, the natural source of mosquito coil.</title>
        <authorList>
            <person name="Yamashiro T."/>
            <person name="Shiraishi A."/>
            <person name="Satake H."/>
            <person name="Nakayama K."/>
        </authorList>
    </citation>
    <scope>NUCLEOTIDE SEQUENCE</scope>
</reference>
<dbReference type="EMBL" id="BKCJ010009903">
    <property type="protein sequence ID" value="GEU89169.1"/>
    <property type="molecule type" value="Genomic_DNA"/>
</dbReference>
<keyword evidence="1" id="KW-1133">Transmembrane helix</keyword>
<name>A0A6L2NUZ0_TANCI</name>
<protein>
    <recommendedName>
        <fullName evidence="3">Transposase (Putative), gypsy type</fullName>
    </recommendedName>
</protein>
<gene>
    <name evidence="2" type="ORF">Tci_061147</name>
</gene>
<keyword evidence="1" id="KW-0472">Membrane</keyword>
<evidence type="ECO:0000256" key="1">
    <source>
        <dbReference type="SAM" id="Phobius"/>
    </source>
</evidence>
<evidence type="ECO:0008006" key="3">
    <source>
        <dbReference type="Google" id="ProtNLM"/>
    </source>
</evidence>
<sequence>MCHRVSDGLRLFVGFNLQAYFEYYIPDVVHPQLPGRNDRIQNSLAGISCYYTLDEGCNPTYWDDEEQEMDLFAFIRHADPTKVRIGEREVREGEVLFLELTRRRVILLAGENDQGDVNVQDAGNDNVNREGNDVAIAHQAEQGNHAADGASGSGLPPKKLREDHDISRDVGANAAGDEVTFVVRSSASDPAILTMAIATTVVAETSAPVLRAGHWSGAGQARPSIFKYYVSLFVAKADVAGPSQPIGTELSAGSFYVSQYMDSDSIRQVYIPKWNVINDSALDDPKICQGMIDHLVPPGSSLNFGVNRLKERDAEIASLKAHLSLKKVEATETIRLRGQIANIEVAKAVKVNELKVLKGKNAAPEGQVATLEFAAASKDVELASSNSHVSELETACSGIRDEVMGACNLLDICPPPLGGALGRAIDKGMQDGLKAGVDHGRAERGLDVIDAYDPSAEANFVSTVEALRAVDFPLFAQLQSQKDASMAGIFDLLYLEGPAEIPEASQLQPSFEQLMVPIHRLECQVIIRETSLSFALDVAHSRIPRLKGDVVACRLALTGAIVLFLEPLSVMSFTSEANTSMAPFAAVADIPSSRKMLSIAVPELVCSVGLKLVLWTLELLYFSIFALLLALQIATCSFLSSKRSRLIFKASSFYTMSISAVLTVGIPISAGMTASIPYVSENGVSPLLNLIILRCAHKTCGNSSIQSLLLSSSRAVIPYPKLLFSLSTKPLACGCLTKAKRWRMHSFSHQSLNGLSLNCFPLSNIISPGRPNMQKMLSHTNFLTWLPVIVATGFASIHFVNNPLLLSGT</sequence>
<evidence type="ECO:0000313" key="2">
    <source>
        <dbReference type="EMBL" id="GEU89169.1"/>
    </source>
</evidence>
<accession>A0A6L2NUZ0</accession>
<dbReference type="AlphaFoldDB" id="A0A6L2NUZ0"/>
<feature type="transmembrane region" description="Helical" evidence="1">
    <location>
        <begin position="653"/>
        <end position="679"/>
    </location>
</feature>
<keyword evidence="1" id="KW-0812">Transmembrane</keyword>
<feature type="transmembrane region" description="Helical" evidence="1">
    <location>
        <begin position="620"/>
        <end position="641"/>
    </location>
</feature>